<evidence type="ECO:0000259" key="8">
    <source>
        <dbReference type="SMART" id="SM00093"/>
    </source>
</evidence>
<dbReference type="PROSITE" id="PS00284">
    <property type="entry name" value="SERPIN"/>
    <property type="match status" value="1"/>
</dbReference>
<evidence type="ECO:0000256" key="6">
    <source>
        <dbReference type="ARBA" id="ARBA00023180"/>
    </source>
</evidence>
<evidence type="ECO:0000256" key="1">
    <source>
        <dbReference type="ARBA" id="ARBA00004613"/>
    </source>
</evidence>
<evidence type="ECO:0000256" key="5">
    <source>
        <dbReference type="ARBA" id="ARBA00022900"/>
    </source>
</evidence>
<dbReference type="AlphaFoldDB" id="A0A0E9Y211"/>
<feature type="non-terminal residue" evidence="9">
    <location>
        <position position="1"/>
    </location>
</feature>
<keyword evidence="4" id="KW-0646">Protease inhibitor</keyword>
<proteinExistence type="inferred from homology"/>
<dbReference type="InterPro" id="IPR023796">
    <property type="entry name" value="Serpin_dom"/>
</dbReference>
<dbReference type="GO" id="GO:0004867">
    <property type="term" value="F:serine-type endopeptidase inhibitor activity"/>
    <property type="evidence" value="ECO:0007669"/>
    <property type="project" value="UniProtKB-KW"/>
</dbReference>
<dbReference type="PANTHER" id="PTHR11461">
    <property type="entry name" value="SERINE PROTEASE INHIBITOR, SERPIN"/>
    <property type="match status" value="1"/>
</dbReference>
<sequence length="453" mass="49378">SAAEATARTRGRPAAKARSSLATACKLLIAAEPSVVSVVAMEKRPSASMIVMIVWLAAAPAAVVSAPEDVSRATNELGMALYRKVAETDPKGSNIFMSPVSVAAILGMVQLGSRGRTRQQINAALEGGAGSNRLARGSNAADSDDIAAGFGELFKDLNSEKGYELRLASAVFLATGLPIFERYKRDLEKHFASGVYSANFAGNAREAADDVNSWVRDMTEDRIPEIIERPLPPSAPMLVLNAVYFKGLWQTPFKPEDTITGEFFNEGGSRPVPVQMMRQKGEFVYALSESLDAHILEMPYVGDRVDLVIVLPRRRDGLRELEEKFSLEAAREPLAAALPRKVDVWLPKFQLQQAYSLKGPLQALGVRDVFSTRDANLTGVSSKRPLALDEVLHKALLDVDEKGTEAVALSSGIIRHSKTPGGEIEFKADHPFLFFIEDVRTQTLLFLGRLQRV</sequence>
<comment type="subcellular location">
    <subcellularLocation>
        <location evidence="1">Secreted</location>
    </subcellularLocation>
</comment>
<dbReference type="SUPFAM" id="SSF56574">
    <property type="entry name" value="Serpins"/>
    <property type="match status" value="1"/>
</dbReference>
<keyword evidence="5" id="KW-0722">Serine protease inhibitor</keyword>
<feature type="domain" description="Serpin" evidence="8">
    <location>
        <begin position="79"/>
        <end position="453"/>
    </location>
</feature>
<dbReference type="Gene3D" id="2.30.39.10">
    <property type="entry name" value="Alpha-1-antitrypsin, domain 1"/>
    <property type="match status" value="1"/>
</dbReference>
<name>A0A0E9Y211_AMBAM</name>
<dbReference type="InterPro" id="IPR023795">
    <property type="entry name" value="Serpin_CS"/>
</dbReference>
<keyword evidence="3" id="KW-0964">Secreted</keyword>
<dbReference type="CDD" id="cd19577">
    <property type="entry name" value="serpinJ_IRS-2-like"/>
    <property type="match status" value="1"/>
</dbReference>
<dbReference type="InterPro" id="IPR042185">
    <property type="entry name" value="Serpin_sf_2"/>
</dbReference>
<evidence type="ECO:0000256" key="4">
    <source>
        <dbReference type="ARBA" id="ARBA00022690"/>
    </source>
</evidence>
<dbReference type="InterPro" id="IPR042178">
    <property type="entry name" value="Serpin_sf_1"/>
</dbReference>
<dbReference type="EMBL" id="GAYW01000035">
    <property type="protein sequence ID" value="JAI08943.1"/>
    <property type="molecule type" value="Transcribed_RNA"/>
</dbReference>
<accession>A0A0E9Y211</accession>
<keyword evidence="6" id="KW-0325">Glycoprotein</keyword>
<evidence type="ECO:0000256" key="3">
    <source>
        <dbReference type="ARBA" id="ARBA00022525"/>
    </source>
</evidence>
<protein>
    <submittedName>
        <fullName evidence="9">Serine protease inhibitor</fullName>
    </submittedName>
</protein>
<dbReference type="InterPro" id="IPR000215">
    <property type="entry name" value="Serpin_fam"/>
</dbReference>
<comment type="similarity">
    <text evidence="2 7">Belongs to the serpin family.</text>
</comment>
<reference evidence="9" key="2">
    <citation type="submission" date="2014-02" db="EMBL/GenBank/DDBJ databases">
        <title>Intra- and inter-species comparative analysis of male and female Amblyomma americanum serine protease inhibitors (serpins).</title>
        <authorList>
            <person name="Porter L."/>
            <person name="Kim T."/>
            <person name="Radulovic Z."/>
            <person name="Braz G."/>
            <person name="Vaz I.D.S.Jr."/>
            <person name="Mulenga A."/>
        </authorList>
    </citation>
    <scope>NUCLEOTIDE SEQUENCE</scope>
</reference>
<reference evidence="9" key="1">
    <citation type="submission" date="2014-02" db="EMBL/GenBank/DDBJ databases">
        <title>Comparative bioinformatics, temporal and spatial expression analyses of Ixodes scapularis organic anion transporting polypeptides.</title>
        <authorList>
            <person name="Radulovic Z."/>
            <person name="Porter L."/>
            <person name="Kim T."/>
            <person name="Mulenga A."/>
        </authorList>
    </citation>
    <scope>NUCLEOTIDE SEQUENCE</scope>
</reference>
<evidence type="ECO:0000256" key="7">
    <source>
        <dbReference type="RuleBase" id="RU000411"/>
    </source>
</evidence>
<evidence type="ECO:0000256" key="2">
    <source>
        <dbReference type="ARBA" id="ARBA00009500"/>
    </source>
</evidence>
<organism evidence="9">
    <name type="scientific">Amblyomma americanum</name>
    <name type="common">Lone star tick</name>
    <dbReference type="NCBI Taxonomy" id="6943"/>
    <lineage>
        <taxon>Eukaryota</taxon>
        <taxon>Metazoa</taxon>
        <taxon>Ecdysozoa</taxon>
        <taxon>Arthropoda</taxon>
        <taxon>Chelicerata</taxon>
        <taxon>Arachnida</taxon>
        <taxon>Acari</taxon>
        <taxon>Parasitiformes</taxon>
        <taxon>Ixodida</taxon>
        <taxon>Ixodoidea</taxon>
        <taxon>Ixodidae</taxon>
        <taxon>Amblyomminae</taxon>
        <taxon>Amblyomma</taxon>
    </lineage>
</organism>
<evidence type="ECO:0000313" key="9">
    <source>
        <dbReference type="EMBL" id="JAI08943.1"/>
    </source>
</evidence>
<dbReference type="InterPro" id="IPR036186">
    <property type="entry name" value="Serpin_sf"/>
</dbReference>
<dbReference type="PANTHER" id="PTHR11461:SF211">
    <property type="entry name" value="GH10112P-RELATED"/>
    <property type="match status" value="1"/>
</dbReference>
<dbReference type="GO" id="GO:0005615">
    <property type="term" value="C:extracellular space"/>
    <property type="evidence" value="ECO:0007669"/>
    <property type="project" value="InterPro"/>
</dbReference>
<dbReference type="Gene3D" id="3.30.497.10">
    <property type="entry name" value="Antithrombin, subunit I, domain 2"/>
    <property type="match status" value="1"/>
</dbReference>
<dbReference type="SMART" id="SM00093">
    <property type="entry name" value="SERPIN"/>
    <property type="match status" value="1"/>
</dbReference>
<dbReference type="Pfam" id="PF00079">
    <property type="entry name" value="Serpin"/>
    <property type="match status" value="1"/>
</dbReference>